<accession>A0A3Q7FX62</accession>
<feature type="region of interest" description="Disordered" evidence="1">
    <location>
        <begin position="1"/>
        <end position="21"/>
    </location>
</feature>
<protein>
    <submittedName>
        <fullName evidence="2">Uncharacterized protein</fullName>
    </submittedName>
</protein>
<dbReference type="InParanoid" id="A0A3Q7FX62"/>
<feature type="compositionally biased region" description="Low complexity" evidence="1">
    <location>
        <begin position="7"/>
        <end position="21"/>
    </location>
</feature>
<proteinExistence type="predicted"/>
<evidence type="ECO:0000256" key="1">
    <source>
        <dbReference type="SAM" id="MobiDB-lite"/>
    </source>
</evidence>
<reference evidence="2" key="1">
    <citation type="journal article" date="2012" name="Nature">
        <title>The tomato genome sequence provides insights into fleshy fruit evolution.</title>
        <authorList>
            <consortium name="Tomato Genome Consortium"/>
        </authorList>
    </citation>
    <scope>NUCLEOTIDE SEQUENCE [LARGE SCALE GENOMIC DNA]</scope>
    <source>
        <strain evidence="2">cv. Heinz 1706</strain>
    </source>
</reference>
<dbReference type="Proteomes" id="UP000004994">
    <property type="component" value="Chromosome 4"/>
</dbReference>
<dbReference type="Gramene" id="Solyc04g005685.1.1">
    <property type="protein sequence ID" value="Solyc04g005685.1.1"/>
    <property type="gene ID" value="Solyc04g005685.1"/>
</dbReference>
<sequence length="84" mass="9674">MHKYKNVKCSNNNKNNRSNSRVPNFQLGLIVSEIHLESEIQREFCRRLPPVAALIQLSDVFKELKLAIEVPFSWGLPEGKVIKI</sequence>
<keyword evidence="3" id="KW-1185">Reference proteome</keyword>
<dbReference type="EnsemblPlants" id="Solyc04g005685.1.1">
    <property type="protein sequence ID" value="Solyc04g005685.1.1"/>
    <property type="gene ID" value="Solyc04g005685.1"/>
</dbReference>
<name>A0A3Q7FX62_SOLLC</name>
<organism evidence="2">
    <name type="scientific">Solanum lycopersicum</name>
    <name type="common">Tomato</name>
    <name type="synonym">Lycopersicon esculentum</name>
    <dbReference type="NCBI Taxonomy" id="4081"/>
    <lineage>
        <taxon>Eukaryota</taxon>
        <taxon>Viridiplantae</taxon>
        <taxon>Streptophyta</taxon>
        <taxon>Embryophyta</taxon>
        <taxon>Tracheophyta</taxon>
        <taxon>Spermatophyta</taxon>
        <taxon>Magnoliopsida</taxon>
        <taxon>eudicotyledons</taxon>
        <taxon>Gunneridae</taxon>
        <taxon>Pentapetalae</taxon>
        <taxon>asterids</taxon>
        <taxon>lamiids</taxon>
        <taxon>Solanales</taxon>
        <taxon>Solanaceae</taxon>
        <taxon>Solanoideae</taxon>
        <taxon>Solaneae</taxon>
        <taxon>Solanum</taxon>
        <taxon>Solanum subgen. Lycopersicon</taxon>
    </lineage>
</organism>
<dbReference type="AlphaFoldDB" id="A0A3Q7FX62"/>
<reference evidence="2" key="2">
    <citation type="submission" date="2019-01" db="UniProtKB">
        <authorList>
            <consortium name="EnsemblPlants"/>
        </authorList>
    </citation>
    <scope>IDENTIFICATION</scope>
    <source>
        <strain evidence="2">cv. Heinz 1706</strain>
    </source>
</reference>
<evidence type="ECO:0000313" key="3">
    <source>
        <dbReference type="Proteomes" id="UP000004994"/>
    </source>
</evidence>
<evidence type="ECO:0000313" key="2">
    <source>
        <dbReference type="EnsemblPlants" id="Solyc04g005685.1.1"/>
    </source>
</evidence>